<dbReference type="EMBL" id="JAKUCV010003386">
    <property type="protein sequence ID" value="KAJ4839182.1"/>
    <property type="molecule type" value="Genomic_DNA"/>
</dbReference>
<dbReference type="AlphaFoldDB" id="A0A9Q0FZ36"/>
<evidence type="ECO:0000259" key="1">
    <source>
        <dbReference type="PROSITE" id="PS50181"/>
    </source>
</evidence>
<dbReference type="Proteomes" id="UP001141552">
    <property type="component" value="Unassembled WGS sequence"/>
</dbReference>
<dbReference type="InterPro" id="IPR050796">
    <property type="entry name" value="SCF_F-box_component"/>
</dbReference>
<proteinExistence type="predicted"/>
<dbReference type="InterPro" id="IPR001810">
    <property type="entry name" value="F-box_dom"/>
</dbReference>
<dbReference type="InterPro" id="IPR017451">
    <property type="entry name" value="F-box-assoc_interact_dom"/>
</dbReference>
<feature type="domain" description="F-box" evidence="1">
    <location>
        <begin position="14"/>
        <end position="64"/>
    </location>
</feature>
<evidence type="ECO:0000313" key="3">
    <source>
        <dbReference type="Proteomes" id="UP001141552"/>
    </source>
</evidence>
<dbReference type="PROSITE" id="PS50181">
    <property type="entry name" value="FBOX"/>
    <property type="match status" value="1"/>
</dbReference>
<protein>
    <recommendedName>
        <fullName evidence="1">F-box domain-containing protein</fullName>
    </recommendedName>
</protein>
<sequence length="406" mass="44979">MRSKRKSRDNSSSTMAPQKFPHDTIADILSRLPVKTLTRFKSVSKPFSSLIKAPLFVSSHLRRATSPLLLRRCCHNVTGPSFSFSFLDVDTRQLTPVEIPFTGYLIRYPKIVGSCNGLLCVDVSPCYATGFLFWNIATQEFRSLPKPELSNQNRPIWMVATGFGSNPGADHDYKLVRIVSYCSKADNFPAVRAEVFSWSTGSWRVIDDETVGERMGSCVISEGQKGVVVNGALHWLGSAAGKRADHAYVVSFDLGTEEIEVIKTPNFTAAAAMKVIGFKGSLALAVYPNGLARQMDKLELWVLEEDYAFGGDKRNWAVSRTINTHSNGLGYPVGVLNESTLVMRKGEGHYSQLLCFNPTEESCKRFHAIGPDSSCEVYSYVESLVPVEAGGEHEVLEQQQLEEEED</sequence>
<dbReference type="Pfam" id="PF00646">
    <property type="entry name" value="F-box"/>
    <property type="match status" value="1"/>
</dbReference>
<gene>
    <name evidence="2" type="ORF">Tsubulata_012932</name>
</gene>
<reference evidence="2" key="1">
    <citation type="submission" date="2022-02" db="EMBL/GenBank/DDBJ databases">
        <authorList>
            <person name="Henning P.M."/>
            <person name="McCubbin A.G."/>
            <person name="Shore J.S."/>
        </authorList>
    </citation>
    <scope>NUCLEOTIDE SEQUENCE</scope>
    <source>
        <strain evidence="2">F60SS</strain>
        <tissue evidence="2">Leaves</tissue>
    </source>
</reference>
<organism evidence="2 3">
    <name type="scientific">Turnera subulata</name>
    <dbReference type="NCBI Taxonomy" id="218843"/>
    <lineage>
        <taxon>Eukaryota</taxon>
        <taxon>Viridiplantae</taxon>
        <taxon>Streptophyta</taxon>
        <taxon>Embryophyta</taxon>
        <taxon>Tracheophyta</taxon>
        <taxon>Spermatophyta</taxon>
        <taxon>Magnoliopsida</taxon>
        <taxon>eudicotyledons</taxon>
        <taxon>Gunneridae</taxon>
        <taxon>Pentapetalae</taxon>
        <taxon>rosids</taxon>
        <taxon>fabids</taxon>
        <taxon>Malpighiales</taxon>
        <taxon>Passifloraceae</taxon>
        <taxon>Turnera</taxon>
    </lineage>
</organism>
<dbReference type="SUPFAM" id="SSF81383">
    <property type="entry name" value="F-box domain"/>
    <property type="match status" value="1"/>
</dbReference>
<evidence type="ECO:0000313" key="2">
    <source>
        <dbReference type="EMBL" id="KAJ4839182.1"/>
    </source>
</evidence>
<dbReference type="PANTHER" id="PTHR31672:SF13">
    <property type="entry name" value="F-BOX PROTEIN CPR30-LIKE"/>
    <property type="match status" value="1"/>
</dbReference>
<accession>A0A9Q0FZ36</accession>
<dbReference type="NCBIfam" id="TIGR01640">
    <property type="entry name" value="F_box_assoc_1"/>
    <property type="match status" value="1"/>
</dbReference>
<reference evidence="2" key="2">
    <citation type="journal article" date="2023" name="Plants (Basel)">
        <title>Annotation of the Turnera subulata (Passifloraceae) Draft Genome Reveals the S-Locus Evolved after the Divergence of Turneroideae from Passifloroideae in a Stepwise Manner.</title>
        <authorList>
            <person name="Henning P.M."/>
            <person name="Roalson E.H."/>
            <person name="Mir W."/>
            <person name="McCubbin A.G."/>
            <person name="Shore J.S."/>
        </authorList>
    </citation>
    <scope>NUCLEOTIDE SEQUENCE</scope>
    <source>
        <strain evidence="2">F60SS</strain>
    </source>
</reference>
<name>A0A9Q0FZ36_9ROSI</name>
<dbReference type="PANTHER" id="PTHR31672">
    <property type="entry name" value="BNACNNG10540D PROTEIN"/>
    <property type="match status" value="1"/>
</dbReference>
<dbReference type="Pfam" id="PF07734">
    <property type="entry name" value="FBA_1"/>
    <property type="match status" value="1"/>
</dbReference>
<dbReference type="InterPro" id="IPR036047">
    <property type="entry name" value="F-box-like_dom_sf"/>
</dbReference>
<keyword evidence="3" id="KW-1185">Reference proteome</keyword>
<dbReference type="InterPro" id="IPR006527">
    <property type="entry name" value="F-box-assoc_dom_typ1"/>
</dbReference>
<comment type="caution">
    <text evidence="2">The sequence shown here is derived from an EMBL/GenBank/DDBJ whole genome shotgun (WGS) entry which is preliminary data.</text>
</comment>
<dbReference type="OrthoDB" id="1867629at2759"/>